<dbReference type="SUPFAM" id="SSF47413">
    <property type="entry name" value="lambda repressor-like DNA-binding domains"/>
    <property type="match status" value="1"/>
</dbReference>
<dbReference type="PANTHER" id="PTHR46558:SF13">
    <property type="entry name" value="HTH-TYPE TRANSCRIPTIONAL REGULATOR IMMR"/>
    <property type="match status" value="1"/>
</dbReference>
<dbReference type="PROSITE" id="PS50943">
    <property type="entry name" value="HTH_CROC1"/>
    <property type="match status" value="1"/>
</dbReference>
<dbReference type="GO" id="GO:0003677">
    <property type="term" value="F:DNA binding"/>
    <property type="evidence" value="ECO:0007669"/>
    <property type="project" value="UniProtKB-KW"/>
</dbReference>
<proteinExistence type="predicted"/>
<gene>
    <name evidence="2" type="primary">immR_2</name>
    <name evidence="2" type="ORF">ELLFYP34_00247</name>
</gene>
<sequence length="150" mass="17680">MTLGNSLYKARKRTGLSQEEVAEKLGVSRQTISKWETNETLPDIRQSKQMAQLYHLSLDELIDFDVDVKEIEEMIEHANEEKQKKMDWTKLWGKKYPILTVYKEEVDISQYAPRLREMLGQLESDYHYSTLDAMLVLKDILAHMWNDQGK</sequence>
<dbReference type="Pfam" id="PF01381">
    <property type="entry name" value="HTH_3"/>
    <property type="match status" value="1"/>
</dbReference>
<accession>A0A6N3F3U8</accession>
<evidence type="ECO:0000256" key="1">
    <source>
        <dbReference type="ARBA" id="ARBA00023125"/>
    </source>
</evidence>
<dbReference type="AlphaFoldDB" id="A0A6N3F3U8"/>
<dbReference type="PANTHER" id="PTHR46558">
    <property type="entry name" value="TRACRIPTIONAL REGULATORY PROTEIN-RELATED-RELATED"/>
    <property type="match status" value="1"/>
</dbReference>
<name>A0A6N3F3U8_EUBLI</name>
<dbReference type="Gene3D" id="1.10.260.40">
    <property type="entry name" value="lambda repressor-like DNA-binding domains"/>
    <property type="match status" value="1"/>
</dbReference>
<dbReference type="InterPro" id="IPR010982">
    <property type="entry name" value="Lambda_DNA-bd_dom_sf"/>
</dbReference>
<protein>
    <submittedName>
        <fullName evidence="2">HTH-type transcriptional regulator ImmR</fullName>
    </submittedName>
</protein>
<dbReference type="InterPro" id="IPR001387">
    <property type="entry name" value="Cro/C1-type_HTH"/>
</dbReference>
<dbReference type="SMART" id="SM00530">
    <property type="entry name" value="HTH_XRE"/>
    <property type="match status" value="1"/>
</dbReference>
<organism evidence="2">
    <name type="scientific">Eubacterium limosum</name>
    <dbReference type="NCBI Taxonomy" id="1736"/>
    <lineage>
        <taxon>Bacteria</taxon>
        <taxon>Bacillati</taxon>
        <taxon>Bacillota</taxon>
        <taxon>Clostridia</taxon>
        <taxon>Eubacteriales</taxon>
        <taxon>Eubacteriaceae</taxon>
        <taxon>Eubacterium</taxon>
    </lineage>
</organism>
<reference evidence="2" key="1">
    <citation type="submission" date="2019-11" db="EMBL/GenBank/DDBJ databases">
        <authorList>
            <person name="Feng L."/>
        </authorList>
    </citation>
    <scope>NUCLEOTIDE SEQUENCE</scope>
    <source>
        <strain evidence="2">ElimosumLFYP34</strain>
    </source>
</reference>
<dbReference type="CDD" id="cd00093">
    <property type="entry name" value="HTH_XRE"/>
    <property type="match status" value="1"/>
</dbReference>
<dbReference type="EMBL" id="CACRTR010000012">
    <property type="protein sequence ID" value="VYU46566.1"/>
    <property type="molecule type" value="Genomic_DNA"/>
</dbReference>
<keyword evidence="1" id="KW-0238">DNA-binding</keyword>
<evidence type="ECO:0000313" key="2">
    <source>
        <dbReference type="EMBL" id="VYU46566.1"/>
    </source>
</evidence>